<dbReference type="Proteomes" id="UP000030636">
    <property type="component" value="Chromosome"/>
</dbReference>
<dbReference type="GO" id="GO:0008381">
    <property type="term" value="F:mechanosensitive monoatomic ion channel activity"/>
    <property type="evidence" value="ECO:0007669"/>
    <property type="project" value="UniProtKB-UniRule"/>
</dbReference>
<dbReference type="Pfam" id="PF01741">
    <property type="entry name" value="MscL"/>
    <property type="match status" value="1"/>
</dbReference>
<evidence type="ECO:0000313" key="12">
    <source>
        <dbReference type="Proteomes" id="UP000030636"/>
    </source>
</evidence>
<dbReference type="HOGENOM" id="CLU_095787_1_0_11"/>
<evidence type="ECO:0000256" key="2">
    <source>
        <dbReference type="ARBA" id="ARBA00007254"/>
    </source>
</evidence>
<dbReference type="HAMAP" id="MF_00115">
    <property type="entry name" value="MscL"/>
    <property type="match status" value="1"/>
</dbReference>
<dbReference type="GO" id="GO:0005886">
    <property type="term" value="C:plasma membrane"/>
    <property type="evidence" value="ECO:0007669"/>
    <property type="project" value="UniProtKB-SubCell"/>
</dbReference>
<dbReference type="STRING" id="1447715.AH67_00060"/>
<keyword evidence="6 10" id="KW-1133">Transmembrane helix</keyword>
<dbReference type="PROSITE" id="PS01327">
    <property type="entry name" value="MSCL"/>
    <property type="match status" value="1"/>
</dbReference>
<feature type="transmembrane region" description="Helical" evidence="10">
    <location>
        <begin position="68"/>
        <end position="97"/>
    </location>
</feature>
<dbReference type="AlphaFoldDB" id="A0A0A7I9P7"/>
<accession>A0A0A7I9P7</accession>
<keyword evidence="5 10" id="KW-0812">Transmembrane</keyword>
<dbReference type="PANTHER" id="PTHR30266:SF2">
    <property type="entry name" value="LARGE-CONDUCTANCE MECHANOSENSITIVE CHANNEL"/>
    <property type="match status" value="1"/>
</dbReference>
<evidence type="ECO:0000256" key="3">
    <source>
        <dbReference type="ARBA" id="ARBA00022448"/>
    </source>
</evidence>
<comment type="subunit">
    <text evidence="10">Homopentamer.</text>
</comment>
<dbReference type="SUPFAM" id="SSF81330">
    <property type="entry name" value="Gated mechanosensitive channel"/>
    <property type="match status" value="1"/>
</dbReference>
<feature type="transmembrane region" description="Helical" evidence="10">
    <location>
        <begin position="21"/>
        <end position="48"/>
    </location>
</feature>
<organism evidence="11 12">
    <name type="scientific">Bifidobacterium pseudolongum PV8-2</name>
    <dbReference type="NCBI Taxonomy" id="1447715"/>
    <lineage>
        <taxon>Bacteria</taxon>
        <taxon>Bacillati</taxon>
        <taxon>Actinomycetota</taxon>
        <taxon>Actinomycetes</taxon>
        <taxon>Bifidobacteriales</taxon>
        <taxon>Bifidobacteriaceae</taxon>
        <taxon>Bifidobacterium</taxon>
    </lineage>
</organism>
<keyword evidence="7 10" id="KW-0406">Ion transport</keyword>
<sequence length="168" mass="17762">MLDGFKKFIARGNMVDMAVGVVMGAAVTGIVNALVDSIINPLIAAIFGKPDLSKTWNWTITNWAGENSVISFGSLLNALLNFLIIAIAVYFCIVVPINKLRDMSEKAMAKIKKGGDEDVAASQPDLSPEEQTVILLQDIRNSLAAQQAAAAAPETSAAPTATVTVESK</sequence>
<dbReference type="InterPro" id="IPR037673">
    <property type="entry name" value="MSC/AndL"/>
</dbReference>
<evidence type="ECO:0000256" key="6">
    <source>
        <dbReference type="ARBA" id="ARBA00022989"/>
    </source>
</evidence>
<evidence type="ECO:0000256" key="7">
    <source>
        <dbReference type="ARBA" id="ARBA00023065"/>
    </source>
</evidence>
<dbReference type="KEGG" id="bpsp:AH67_00060"/>
<dbReference type="EMBL" id="CP007457">
    <property type="protein sequence ID" value="AIZ15544.1"/>
    <property type="molecule type" value="Genomic_DNA"/>
</dbReference>
<dbReference type="OrthoDB" id="9810350at2"/>
<reference evidence="11 12" key="1">
    <citation type="journal article" date="2015" name="Genome Announc.">
        <title>Bifidobacterium pseudolongum Strain PV8-2, Isolated from a Stool Sample of an Anemic Kenyan Infant.</title>
        <authorList>
            <person name="Vazquez-Gutierrez P."/>
            <person name="Lacroix C."/>
            <person name="Chassard C."/>
            <person name="Klumpp J."/>
            <person name="Stevens M.J."/>
            <person name="Jans C."/>
        </authorList>
    </citation>
    <scope>NUCLEOTIDE SEQUENCE [LARGE SCALE GENOMIC DNA]</scope>
    <source>
        <strain evidence="11 12">PV8-2</strain>
    </source>
</reference>
<protein>
    <recommendedName>
        <fullName evidence="10">Large-conductance mechanosensitive channel</fullName>
    </recommendedName>
</protein>
<gene>
    <name evidence="10" type="primary">mscL</name>
    <name evidence="11" type="ORF">AH67_00060</name>
</gene>
<keyword evidence="4 10" id="KW-1003">Cell membrane</keyword>
<evidence type="ECO:0000256" key="5">
    <source>
        <dbReference type="ARBA" id="ARBA00022692"/>
    </source>
</evidence>
<evidence type="ECO:0000256" key="9">
    <source>
        <dbReference type="ARBA" id="ARBA00023303"/>
    </source>
</evidence>
<evidence type="ECO:0000256" key="10">
    <source>
        <dbReference type="HAMAP-Rule" id="MF_00115"/>
    </source>
</evidence>
<dbReference type="NCBIfam" id="TIGR00220">
    <property type="entry name" value="mscL"/>
    <property type="match status" value="1"/>
</dbReference>
<dbReference type="RefSeq" id="WP_022857870.1">
    <property type="nucleotide sequence ID" value="NZ_CP007457.1"/>
</dbReference>
<evidence type="ECO:0000256" key="1">
    <source>
        <dbReference type="ARBA" id="ARBA00004651"/>
    </source>
</evidence>
<dbReference type="InterPro" id="IPR019823">
    <property type="entry name" value="Mechanosensitive_channel_CS"/>
</dbReference>
<keyword evidence="9 10" id="KW-0407">Ion channel</keyword>
<evidence type="ECO:0000256" key="8">
    <source>
        <dbReference type="ARBA" id="ARBA00023136"/>
    </source>
</evidence>
<proteinExistence type="inferred from homology"/>
<dbReference type="InterPro" id="IPR036019">
    <property type="entry name" value="MscL_channel"/>
</dbReference>
<evidence type="ECO:0000256" key="4">
    <source>
        <dbReference type="ARBA" id="ARBA00022475"/>
    </source>
</evidence>
<name>A0A0A7I9P7_9BIFI</name>
<evidence type="ECO:0000313" key="11">
    <source>
        <dbReference type="EMBL" id="AIZ15544.1"/>
    </source>
</evidence>
<dbReference type="Gene3D" id="1.10.1200.120">
    <property type="entry name" value="Large-conductance mechanosensitive channel, MscL, domain 1"/>
    <property type="match status" value="1"/>
</dbReference>
<keyword evidence="8 10" id="KW-0472">Membrane</keyword>
<dbReference type="InterPro" id="IPR001185">
    <property type="entry name" value="MS_channel"/>
</dbReference>
<keyword evidence="3 10" id="KW-0813">Transport</keyword>
<dbReference type="PANTHER" id="PTHR30266">
    <property type="entry name" value="MECHANOSENSITIVE CHANNEL MSCL"/>
    <property type="match status" value="1"/>
</dbReference>
<dbReference type="PRINTS" id="PR01264">
    <property type="entry name" value="MECHCHANNEL"/>
</dbReference>
<comment type="subcellular location">
    <subcellularLocation>
        <location evidence="1 10">Cell membrane</location>
        <topology evidence="1 10">Multi-pass membrane protein</topology>
    </subcellularLocation>
</comment>
<comment type="similarity">
    <text evidence="2 10">Belongs to the MscL family.</text>
</comment>
<comment type="function">
    <text evidence="10">Channel that opens in response to stretch forces in the membrane lipid bilayer. May participate in the regulation of osmotic pressure changes within the cell.</text>
</comment>
<keyword evidence="12" id="KW-1185">Reference proteome</keyword>